<dbReference type="eggNOG" id="COG1403">
    <property type="taxonomic scope" value="Bacteria"/>
</dbReference>
<dbReference type="STRING" id="1108045.GORHZ_096_00180"/>
<protein>
    <recommendedName>
        <fullName evidence="3">HNH nuclease domain-containing protein</fullName>
    </recommendedName>
</protein>
<feature type="compositionally biased region" description="Basic and acidic residues" evidence="2">
    <location>
        <begin position="224"/>
        <end position="242"/>
    </location>
</feature>
<organism evidence="4 5">
    <name type="scientific">Gordonia rhizosphera NBRC 16068</name>
    <dbReference type="NCBI Taxonomy" id="1108045"/>
    <lineage>
        <taxon>Bacteria</taxon>
        <taxon>Bacillati</taxon>
        <taxon>Actinomycetota</taxon>
        <taxon>Actinomycetes</taxon>
        <taxon>Mycobacteriales</taxon>
        <taxon>Gordoniaceae</taxon>
        <taxon>Gordonia</taxon>
    </lineage>
</organism>
<proteinExistence type="inferred from homology"/>
<reference evidence="4 5" key="1">
    <citation type="submission" date="2012-08" db="EMBL/GenBank/DDBJ databases">
        <title>Whole genome shotgun sequence of Gordonia rhizosphera NBRC 16068.</title>
        <authorList>
            <person name="Takarada H."/>
            <person name="Isaki S."/>
            <person name="Hosoyama A."/>
            <person name="Tsuchikane K."/>
            <person name="Katsumata H."/>
            <person name="Baba S."/>
            <person name="Ohji S."/>
            <person name="Yamazaki S."/>
            <person name="Fujita N."/>
        </authorList>
    </citation>
    <scope>NUCLEOTIDE SEQUENCE [LARGE SCALE GENOMIC DNA]</scope>
    <source>
        <strain evidence="4 5">NBRC 16068</strain>
    </source>
</reference>
<dbReference type="GO" id="GO:0004519">
    <property type="term" value="F:endonuclease activity"/>
    <property type="evidence" value="ECO:0007669"/>
    <property type="project" value="InterPro"/>
</dbReference>
<gene>
    <name evidence="4" type="ORF">GORHZ_096_00180</name>
</gene>
<feature type="domain" description="HNH nuclease" evidence="3">
    <location>
        <begin position="331"/>
        <end position="381"/>
    </location>
</feature>
<dbReference type="InterPro" id="IPR003870">
    <property type="entry name" value="DUF222"/>
</dbReference>
<dbReference type="InterPro" id="IPR002711">
    <property type="entry name" value="HNH"/>
</dbReference>
<dbReference type="EMBL" id="BAHC01000096">
    <property type="protein sequence ID" value="GAB90318.1"/>
    <property type="molecule type" value="Genomic_DNA"/>
</dbReference>
<evidence type="ECO:0000259" key="3">
    <source>
        <dbReference type="SMART" id="SM00507"/>
    </source>
</evidence>
<dbReference type="AlphaFoldDB" id="K6V2V6"/>
<evidence type="ECO:0000256" key="1">
    <source>
        <dbReference type="ARBA" id="ARBA00023450"/>
    </source>
</evidence>
<dbReference type="GO" id="GO:0003676">
    <property type="term" value="F:nucleic acid binding"/>
    <property type="evidence" value="ECO:0007669"/>
    <property type="project" value="InterPro"/>
</dbReference>
<comment type="similarity">
    <text evidence="1">Belongs to the Rv1128c/1148c/1588c/1702c/1945/3466 family.</text>
</comment>
<dbReference type="Pfam" id="PF01844">
    <property type="entry name" value="HNH"/>
    <property type="match status" value="1"/>
</dbReference>
<dbReference type="GO" id="GO:0008270">
    <property type="term" value="F:zinc ion binding"/>
    <property type="evidence" value="ECO:0007669"/>
    <property type="project" value="InterPro"/>
</dbReference>
<evidence type="ECO:0000313" key="5">
    <source>
        <dbReference type="Proteomes" id="UP000008363"/>
    </source>
</evidence>
<accession>K6V2V6</accession>
<evidence type="ECO:0000313" key="4">
    <source>
        <dbReference type="EMBL" id="GAB90318.1"/>
    </source>
</evidence>
<dbReference type="InterPro" id="IPR003615">
    <property type="entry name" value="HNH_nuc"/>
</dbReference>
<evidence type="ECO:0000256" key="2">
    <source>
        <dbReference type="SAM" id="MobiDB-lite"/>
    </source>
</evidence>
<dbReference type="Proteomes" id="UP000008363">
    <property type="component" value="Unassembled WGS sequence"/>
</dbReference>
<dbReference type="CDD" id="cd00085">
    <property type="entry name" value="HNHc"/>
    <property type="match status" value="1"/>
</dbReference>
<dbReference type="Pfam" id="PF02720">
    <property type="entry name" value="DUF222"/>
    <property type="match status" value="1"/>
</dbReference>
<name>K6V2V6_9ACTN</name>
<sequence>MAIAIEHLFDYSWGMPLDTLLPTVRDLTITSDATGRQVFDTTKMLMGLRNVVDHQLAVHAGALDRLGVARQTGGKTRALLIEMGAAPTVADRWLRIAAALSTLERVAAYSGDGVFSGEHVDALVRGMGHIEKRSPEPLSEVSRIEHQLALLAQAFAGATPREVLDTARSIGNQIADDHGGVPAGEDRTINEWTSTPTDDGRLEVQANLDIVIGEKLVSAIESLAGKRPEPDGSEDARSTGQRRADALEMILDAAAHAASSGVADLVAAPKTQLNLTVPADTPDAAALQWLGPISQTLAKTLSCDATVTAIIVDGEKVPLDMGHPQRLFTHHQRRALIVRDQCCVKCGAAAGYTVCHHIHHWADGGPTDLDNGCLLCTSCHAQIHASGWDIIMGADRHPWLLPPVEQDPNRTPIPAYNRRTMHLDGVAA</sequence>
<keyword evidence="5" id="KW-1185">Reference proteome</keyword>
<comment type="caution">
    <text evidence="4">The sequence shown here is derived from an EMBL/GenBank/DDBJ whole genome shotgun (WGS) entry which is preliminary data.</text>
</comment>
<feature type="region of interest" description="Disordered" evidence="2">
    <location>
        <begin position="223"/>
        <end position="242"/>
    </location>
</feature>
<dbReference type="Gene3D" id="1.10.30.50">
    <property type="match status" value="1"/>
</dbReference>
<dbReference type="SMART" id="SM00507">
    <property type="entry name" value="HNHc"/>
    <property type="match status" value="1"/>
</dbReference>